<name>A0A949JHY4_9ACTN</name>
<proteinExistence type="predicted"/>
<dbReference type="EMBL" id="JAELVF020000001">
    <property type="protein sequence ID" value="MBU7598934.1"/>
    <property type="molecule type" value="Genomic_DNA"/>
</dbReference>
<keyword evidence="2" id="KW-1185">Reference proteome</keyword>
<dbReference type="AlphaFoldDB" id="A0A949JHY4"/>
<accession>A0A949JHY4</accession>
<sequence>MSRSSMLGDAFETSYVPLQTALRAAGVGGLSVDYQRQNSTPLIMSIEKVTGADSLNLTAILRTALSADNPASVPRPAPPQNRRIGMMTHEQTVGAHEDLAYALAQAQLHGLTLETQQTVWHGQVVHIRNLREGQARDLATLLVGGLADHYAAASDLHAALHHRGLNADEIMPAIAVRDLRIPLGEITLPTAMALGTALGATPYLTRVDLDDYHVGTALYHRLTSAIQAVDPGLVDMLHHPTCGKCLHIATVELNSLTLPAATALTDALRQGQP</sequence>
<gene>
    <name evidence="1" type="ORF">JGS22_015265</name>
</gene>
<dbReference type="Proteomes" id="UP000694501">
    <property type="component" value="Unassembled WGS sequence"/>
</dbReference>
<comment type="caution">
    <text evidence="1">The sequence shown here is derived from an EMBL/GenBank/DDBJ whole genome shotgun (WGS) entry which is preliminary data.</text>
</comment>
<dbReference type="RefSeq" id="WP_211040273.1">
    <property type="nucleotide sequence ID" value="NZ_JAELVF020000001.1"/>
</dbReference>
<reference evidence="1" key="1">
    <citation type="submission" date="2021-06" db="EMBL/GenBank/DDBJ databases">
        <title>Sequencing of actinobacteria type strains.</title>
        <authorList>
            <person name="Nguyen G.-S."/>
            <person name="Wentzel A."/>
        </authorList>
    </citation>
    <scope>NUCLEOTIDE SEQUENCE</scope>
    <source>
        <strain evidence="1">P38-E01</strain>
    </source>
</reference>
<organism evidence="1 2">
    <name type="scientific">Streptomyces tardus</name>
    <dbReference type="NCBI Taxonomy" id="2780544"/>
    <lineage>
        <taxon>Bacteria</taxon>
        <taxon>Bacillati</taxon>
        <taxon>Actinomycetota</taxon>
        <taxon>Actinomycetes</taxon>
        <taxon>Kitasatosporales</taxon>
        <taxon>Streptomycetaceae</taxon>
        <taxon>Streptomyces</taxon>
    </lineage>
</organism>
<evidence type="ECO:0000313" key="1">
    <source>
        <dbReference type="EMBL" id="MBU7598934.1"/>
    </source>
</evidence>
<evidence type="ECO:0000313" key="2">
    <source>
        <dbReference type="Proteomes" id="UP000694501"/>
    </source>
</evidence>
<protein>
    <submittedName>
        <fullName evidence="1">Uncharacterized protein</fullName>
    </submittedName>
</protein>